<dbReference type="InterPro" id="IPR039776">
    <property type="entry name" value="Pds5"/>
</dbReference>
<accession>S8DA44</accession>
<dbReference type="GO" id="GO:0006281">
    <property type="term" value="P:DNA repair"/>
    <property type="evidence" value="ECO:0007669"/>
    <property type="project" value="UniProtKB-KW"/>
</dbReference>
<keyword evidence="9" id="KW-1185">Reference proteome</keyword>
<feature type="non-terminal residue" evidence="8">
    <location>
        <position position="204"/>
    </location>
</feature>
<dbReference type="Proteomes" id="UP000015453">
    <property type="component" value="Unassembled WGS sequence"/>
</dbReference>
<comment type="caution">
    <text evidence="8">The sequence shown here is derived from an EMBL/GenBank/DDBJ whole genome shotgun (WGS) entry which is preliminary data.</text>
</comment>
<dbReference type="GO" id="GO:0051301">
    <property type="term" value="P:cell division"/>
    <property type="evidence" value="ECO:0007669"/>
    <property type="project" value="UniProtKB-KW"/>
</dbReference>
<organism evidence="8 9">
    <name type="scientific">Genlisea aurea</name>
    <dbReference type="NCBI Taxonomy" id="192259"/>
    <lineage>
        <taxon>Eukaryota</taxon>
        <taxon>Viridiplantae</taxon>
        <taxon>Streptophyta</taxon>
        <taxon>Embryophyta</taxon>
        <taxon>Tracheophyta</taxon>
        <taxon>Spermatophyta</taxon>
        <taxon>Magnoliopsida</taxon>
        <taxon>eudicotyledons</taxon>
        <taxon>Gunneridae</taxon>
        <taxon>Pentapetalae</taxon>
        <taxon>asterids</taxon>
        <taxon>lamiids</taxon>
        <taxon>Lamiales</taxon>
        <taxon>Lentibulariaceae</taxon>
        <taxon>Genlisea</taxon>
    </lineage>
</organism>
<evidence type="ECO:0000256" key="5">
    <source>
        <dbReference type="ARBA" id="ARBA00023204"/>
    </source>
</evidence>
<dbReference type="Pfam" id="PF20168">
    <property type="entry name" value="PDS5"/>
    <property type="match status" value="1"/>
</dbReference>
<dbReference type="SUPFAM" id="SSF48371">
    <property type="entry name" value="ARM repeat"/>
    <property type="match status" value="1"/>
</dbReference>
<keyword evidence="2" id="KW-0132">Cell division</keyword>
<dbReference type="AlphaFoldDB" id="S8DA44"/>
<name>S8DA44_9LAMI</name>
<keyword evidence="4" id="KW-0498">Mitosis</keyword>
<keyword evidence="7" id="KW-0131">Cell cycle</keyword>
<dbReference type="EMBL" id="AUSU01000100">
    <property type="protein sequence ID" value="EPS74351.1"/>
    <property type="molecule type" value="Genomic_DNA"/>
</dbReference>
<proteinExistence type="predicted"/>
<keyword evidence="3" id="KW-0227">DNA damage</keyword>
<dbReference type="OrthoDB" id="904194at2759"/>
<dbReference type="InterPro" id="IPR016024">
    <property type="entry name" value="ARM-type_fold"/>
</dbReference>
<evidence type="ECO:0000256" key="7">
    <source>
        <dbReference type="ARBA" id="ARBA00023306"/>
    </source>
</evidence>
<dbReference type="GO" id="GO:0005634">
    <property type="term" value="C:nucleus"/>
    <property type="evidence" value="ECO:0007669"/>
    <property type="project" value="UniProtKB-SubCell"/>
</dbReference>
<evidence type="ECO:0000256" key="1">
    <source>
        <dbReference type="ARBA" id="ARBA00004123"/>
    </source>
</evidence>
<evidence type="ECO:0000256" key="2">
    <source>
        <dbReference type="ARBA" id="ARBA00022618"/>
    </source>
</evidence>
<evidence type="ECO:0008006" key="10">
    <source>
        <dbReference type="Google" id="ProtNLM"/>
    </source>
</evidence>
<evidence type="ECO:0000256" key="4">
    <source>
        <dbReference type="ARBA" id="ARBA00022776"/>
    </source>
</evidence>
<sequence>FNMAQKLQQQLRELGSKLETPPSSKDALIKLLKQGAAFLSELDQSPSKLVMDSIKSLVNAIAKPEILKHQDREVKLFLSACACEITRITAPEPPYDDDILKDIFQSIVGTFSGLSDMNAPSFGRRVVILETLARYRSCVVMLDIECDDLINEMFTTFFNVARDDHPENVLSSMETIMEALLEESEDIPENLLHILLTTLDNDKM</sequence>
<dbReference type="PANTHER" id="PTHR12663">
    <property type="entry name" value="ANDROGEN INDUCED INHIBITOR OF PROLIFERATION AS3 / PDS5-RELATED"/>
    <property type="match status" value="1"/>
</dbReference>
<keyword evidence="6" id="KW-0539">Nucleus</keyword>
<evidence type="ECO:0000313" key="9">
    <source>
        <dbReference type="Proteomes" id="UP000015453"/>
    </source>
</evidence>
<evidence type="ECO:0000313" key="8">
    <source>
        <dbReference type="EMBL" id="EPS74351.1"/>
    </source>
</evidence>
<dbReference type="GO" id="GO:0000785">
    <property type="term" value="C:chromatin"/>
    <property type="evidence" value="ECO:0007669"/>
    <property type="project" value="TreeGrafter"/>
</dbReference>
<dbReference type="GO" id="GO:0007064">
    <property type="term" value="P:mitotic sister chromatid cohesion"/>
    <property type="evidence" value="ECO:0007669"/>
    <property type="project" value="InterPro"/>
</dbReference>
<evidence type="ECO:0000256" key="3">
    <source>
        <dbReference type="ARBA" id="ARBA00022763"/>
    </source>
</evidence>
<comment type="subcellular location">
    <subcellularLocation>
        <location evidence="1">Nucleus</location>
    </subcellularLocation>
</comment>
<gene>
    <name evidence="8" type="ORF">M569_00403</name>
</gene>
<dbReference type="GO" id="GO:0035825">
    <property type="term" value="P:homologous recombination"/>
    <property type="evidence" value="ECO:0007669"/>
    <property type="project" value="UniProtKB-ARBA"/>
</dbReference>
<feature type="non-terminal residue" evidence="8">
    <location>
        <position position="1"/>
    </location>
</feature>
<protein>
    <recommendedName>
        <fullName evidence="10">Mon2/Sec7/BIG1-like dimerisation and cyclophilin-binding domain-containing protein</fullName>
    </recommendedName>
</protein>
<keyword evidence="5" id="KW-0234">DNA repair</keyword>
<dbReference type="PANTHER" id="PTHR12663:SF0">
    <property type="entry name" value="PRECOCIOUS DISSOCIATION OF SISTERS 5, ISOFORM A"/>
    <property type="match status" value="1"/>
</dbReference>
<evidence type="ECO:0000256" key="6">
    <source>
        <dbReference type="ARBA" id="ARBA00023242"/>
    </source>
</evidence>
<reference evidence="8 9" key="1">
    <citation type="journal article" date="2013" name="BMC Genomics">
        <title>The miniature genome of a carnivorous plant Genlisea aurea contains a low number of genes and short non-coding sequences.</title>
        <authorList>
            <person name="Leushkin E.V."/>
            <person name="Sutormin R.A."/>
            <person name="Nabieva E.R."/>
            <person name="Penin A.A."/>
            <person name="Kondrashov A.S."/>
            <person name="Logacheva M.D."/>
        </authorList>
    </citation>
    <scope>NUCLEOTIDE SEQUENCE [LARGE SCALE GENOMIC DNA]</scope>
</reference>